<name>A0A075GUJ0_9EURY</name>
<keyword evidence="2" id="KW-0812">Transmembrane</keyword>
<organism evidence="4">
    <name type="scientific">uncultured marine group II/III euryarchaeote KM3_18_A05</name>
    <dbReference type="NCBI Taxonomy" id="1457955"/>
    <lineage>
        <taxon>Archaea</taxon>
        <taxon>Methanobacteriati</taxon>
        <taxon>Methanobacteriota</taxon>
        <taxon>environmental samples</taxon>
    </lineage>
</organism>
<dbReference type="InterPro" id="IPR051210">
    <property type="entry name" value="Ub_ligase/GEF_domain"/>
</dbReference>
<dbReference type="Pfam" id="PF13540">
    <property type="entry name" value="RCC1_2"/>
    <property type="match status" value="1"/>
</dbReference>
<dbReference type="PANTHER" id="PTHR22870:SF408">
    <property type="entry name" value="OS09G0560450 PROTEIN"/>
    <property type="match status" value="1"/>
</dbReference>
<evidence type="ECO:0000259" key="3">
    <source>
        <dbReference type="Pfam" id="PF25390"/>
    </source>
</evidence>
<feature type="domain" description="RCC1-like" evidence="3">
    <location>
        <begin position="251"/>
        <end position="549"/>
    </location>
</feature>
<dbReference type="PRINTS" id="PR00633">
    <property type="entry name" value="RCCNDNSATION"/>
</dbReference>
<dbReference type="EMBL" id="KF900755">
    <property type="protein sequence ID" value="AIF05967.1"/>
    <property type="molecule type" value="Genomic_DNA"/>
</dbReference>
<feature type="transmembrane region" description="Helical" evidence="2">
    <location>
        <begin position="1256"/>
        <end position="1274"/>
    </location>
</feature>
<dbReference type="SUPFAM" id="SSF50985">
    <property type="entry name" value="RCC1/BLIP-II"/>
    <property type="match status" value="2"/>
</dbReference>
<accession>A0A075GUJ0</accession>
<keyword evidence="2" id="KW-0472">Membrane</keyword>
<dbReference type="InterPro" id="IPR000408">
    <property type="entry name" value="Reg_chr_condens"/>
</dbReference>
<dbReference type="InterPro" id="IPR058923">
    <property type="entry name" value="RCC1-like_dom"/>
</dbReference>
<dbReference type="Gene3D" id="2.130.10.30">
    <property type="entry name" value="Regulator of chromosome condensation 1/beta-lactamase-inhibitor protein II"/>
    <property type="match status" value="2"/>
</dbReference>
<evidence type="ECO:0000256" key="2">
    <source>
        <dbReference type="SAM" id="Phobius"/>
    </source>
</evidence>
<sequence length="1312" mass="144201">MLVFSMILASFTAFTPTASAVVSGDLSIISGIEPIEGATYDRDTSFISPKVQIKNDLFSSHSPRQISWQICPGDHTAQIACSGGTSEGYSSTSSVSGFQTVNVSFVNMYQPSLTGIHTIFFMFTDNDADPSDDMISYTFNVEAPLRDMTLNQINFDENEVYNSGTSYPITAEFYRRSWQSGDNATFGWELYNEKIYADTMSAGGLHSCAILDEGSLECWGKNNFGQLGLGNTASQNIPVTISLGEGRTATSIAAGGNHSCTILDDSSVKCWGSNNNGQLGIGNNVMQTSPKSVSFGGNTADSIAIGDTHSCAILDNGSLNCWGRNIEGQLGFGNFTSRNTPLWVNLTDNHTATQITAGYRHTCAILDNGSVSCWGWNLHGQLGLGVPDIWINTPSWVDLGAGRTATSISAGLAHTCAILDDESVKCWGLNDDGQLGLGHFNSENVPVSVVLSDGQTANSIEVGDAHSCVITNFDALNCWGSNEEGQLGTGDLVSSDSSQNITINLPSQVNTVQLGGGHTCVVLDNLMSACTGRNQDGQLGIGSFTQQVTFSSIDYGAGRLIVATEQQTSLPPPATDQHWVAVLPDVVAPYPGRFLLRAGLISSDGDMNDWNNMDTMMIYVNDDTDVWIESIEPARGSGQVIQVGNQNNSLYPLGDDSIRVTVGNIGSMYVNTSFTLSILDMNGTLLDGPNPCDVVMNPQESASCIFSMPVIGELVLRAEFPVGLDELDVNPSDNWYEVEVSSRHRPAYPTISYPPEGARFDSGDSILFIGQVSQYSAMPMNFTWRLNYEEVIGYGQIINVSLPMGEWLVTLTTRDSQGQVETGIRNVRIQNRISMAYAPWVIGGESVLDEQVNYVFNEPEYPPAGFDYTMVREAGLSTLRIIDFDIEPALATVTDPGIVFTESWISLTGMIPDELDRESIQLFRMESKTTTAISELLFPSMYEINTENDTLHIYDTDYTNGIYLIAGDLIPASVGLENLTTVQLPGGTLRVEWEPTGDLDNPYFGGWRVYRRLSFPFFWPFENNSQFQSVIGTEVSDIEPHGTFWNDPAPLPDGSCVSYLVMAIDRQGMPDYSHGGAVGWNGNSVEWQCGDATPPFVEVQNMNHVVSFNNSSGQNIHHVDISWTWPEYGDEDNITWQLYRVDLIPSDLTWIEPIETDMWGEPGTVGTFHQKEDRFRNGIEKQHIYHYILVPMDDVGNIDYSPLQGNIETVDIGNQFWDHNSDLIPPPPPEDPPPYGVEWFGEVLDYWGIGAFRTSAMMAFAIVLLNIVMIPVIINQTRGVRRRIKRDKKMHQRRQEMLDAEDMADDLEDMFN</sequence>
<evidence type="ECO:0000313" key="4">
    <source>
        <dbReference type="EMBL" id="AIF05967.1"/>
    </source>
</evidence>
<keyword evidence="2" id="KW-1133">Transmembrane helix</keyword>
<reference evidence="4" key="1">
    <citation type="journal article" date="2014" name="Genome Biol. Evol.">
        <title>Pangenome evidence for extensive interdomain horizontal transfer affecting lineage core and shell genes in uncultured planktonic thaumarchaeota and euryarchaeota.</title>
        <authorList>
            <person name="Deschamps P."/>
            <person name="Zivanovic Y."/>
            <person name="Moreira D."/>
            <person name="Rodriguez-Valera F."/>
            <person name="Lopez-Garcia P."/>
        </authorList>
    </citation>
    <scope>NUCLEOTIDE SEQUENCE</scope>
</reference>
<proteinExistence type="predicted"/>
<keyword evidence="1" id="KW-0677">Repeat</keyword>
<dbReference type="InterPro" id="IPR009091">
    <property type="entry name" value="RCC1/BLIP-II"/>
</dbReference>
<protein>
    <submittedName>
        <fullName evidence="4">RCC1 domain-containing protein</fullName>
    </submittedName>
</protein>
<dbReference type="PANTHER" id="PTHR22870">
    <property type="entry name" value="REGULATOR OF CHROMOSOME CONDENSATION"/>
    <property type="match status" value="1"/>
</dbReference>
<dbReference type="Pfam" id="PF25390">
    <property type="entry name" value="WD40_RLD"/>
    <property type="match status" value="1"/>
</dbReference>
<dbReference type="PROSITE" id="PS50012">
    <property type="entry name" value="RCC1_3"/>
    <property type="match status" value="6"/>
</dbReference>
<evidence type="ECO:0000256" key="1">
    <source>
        <dbReference type="ARBA" id="ARBA00022737"/>
    </source>
</evidence>